<proteinExistence type="predicted"/>
<dbReference type="AlphaFoldDB" id="A0A1I2C034"/>
<name>A0A1I2C034_9BACT</name>
<evidence type="ECO:0000313" key="2">
    <source>
        <dbReference type="Proteomes" id="UP000199400"/>
    </source>
</evidence>
<protein>
    <recommendedName>
        <fullName evidence="3">Cytochrome P460</fullName>
    </recommendedName>
</protein>
<accession>A0A1I2C034</accession>
<dbReference type="Proteomes" id="UP000199400">
    <property type="component" value="Unassembled WGS sequence"/>
</dbReference>
<evidence type="ECO:0000313" key="1">
    <source>
        <dbReference type="EMBL" id="SFE61689.1"/>
    </source>
</evidence>
<reference evidence="2" key="1">
    <citation type="submission" date="2016-10" db="EMBL/GenBank/DDBJ databases">
        <authorList>
            <person name="Varghese N."/>
            <person name="Submissions S."/>
        </authorList>
    </citation>
    <scope>NUCLEOTIDE SEQUENCE [LARGE SCALE GENOMIC DNA]</scope>
    <source>
        <strain evidence="2">ATCC 25963</strain>
    </source>
</reference>
<dbReference type="EMBL" id="FOMX01000016">
    <property type="protein sequence ID" value="SFE61689.1"/>
    <property type="molecule type" value="Genomic_DNA"/>
</dbReference>
<sequence>MVSAMSTRRRAAIAAAALGALPAGCEEPLQPVSEAPTLLAEAGDYTMWARPKNREERQPVVAPHGGFVDIYINDVVVADLAMVLPEGLPAWSEEAMVILAGYDAMEGGSLVQVAVMQKQGGVWAWEQYDGSSDEPRFSGRPDVCVGCHSAGEDFIRSFRLPDPPPEE</sequence>
<evidence type="ECO:0008006" key="3">
    <source>
        <dbReference type="Google" id="ProtNLM"/>
    </source>
</evidence>
<gene>
    <name evidence="1" type="ORF">SAMN02745121_04882</name>
</gene>
<keyword evidence="2" id="KW-1185">Reference proteome</keyword>
<dbReference type="InterPro" id="IPR038142">
    <property type="entry name" value="Cytochrome_P460_sp"/>
</dbReference>
<organism evidence="1 2">
    <name type="scientific">Nannocystis exedens</name>
    <dbReference type="NCBI Taxonomy" id="54"/>
    <lineage>
        <taxon>Bacteria</taxon>
        <taxon>Pseudomonadati</taxon>
        <taxon>Myxococcota</taxon>
        <taxon>Polyangia</taxon>
        <taxon>Nannocystales</taxon>
        <taxon>Nannocystaceae</taxon>
        <taxon>Nannocystis</taxon>
    </lineage>
</organism>
<dbReference type="Gene3D" id="3.50.70.20">
    <property type="entry name" value="Cytochrome P460"/>
    <property type="match status" value="1"/>
</dbReference>